<name>A0ABR4FGW2_9EURO</name>
<evidence type="ECO:0000313" key="2">
    <source>
        <dbReference type="Proteomes" id="UP001610563"/>
    </source>
</evidence>
<organism evidence="1 2">
    <name type="scientific">Aspergillus keveii</name>
    <dbReference type="NCBI Taxonomy" id="714993"/>
    <lineage>
        <taxon>Eukaryota</taxon>
        <taxon>Fungi</taxon>
        <taxon>Dikarya</taxon>
        <taxon>Ascomycota</taxon>
        <taxon>Pezizomycotina</taxon>
        <taxon>Eurotiomycetes</taxon>
        <taxon>Eurotiomycetidae</taxon>
        <taxon>Eurotiales</taxon>
        <taxon>Aspergillaceae</taxon>
        <taxon>Aspergillus</taxon>
        <taxon>Aspergillus subgen. Nidulantes</taxon>
    </lineage>
</organism>
<protein>
    <submittedName>
        <fullName evidence="1">Uncharacterized protein</fullName>
    </submittedName>
</protein>
<keyword evidence="2" id="KW-1185">Reference proteome</keyword>
<dbReference type="Proteomes" id="UP001610563">
    <property type="component" value="Unassembled WGS sequence"/>
</dbReference>
<evidence type="ECO:0000313" key="1">
    <source>
        <dbReference type="EMBL" id="KAL2782481.1"/>
    </source>
</evidence>
<reference evidence="1 2" key="1">
    <citation type="submission" date="2024-07" db="EMBL/GenBank/DDBJ databases">
        <title>Section-level genome sequencing and comparative genomics of Aspergillus sections Usti and Cavernicolus.</title>
        <authorList>
            <consortium name="Lawrence Berkeley National Laboratory"/>
            <person name="Nybo J.L."/>
            <person name="Vesth T.C."/>
            <person name="Theobald S."/>
            <person name="Frisvad J.C."/>
            <person name="Larsen T.O."/>
            <person name="Kjaerboelling I."/>
            <person name="Rothschild-Mancinelli K."/>
            <person name="Lyhne E.K."/>
            <person name="Kogle M.E."/>
            <person name="Barry K."/>
            <person name="Clum A."/>
            <person name="Na H."/>
            <person name="Ledsgaard L."/>
            <person name="Lin J."/>
            <person name="Lipzen A."/>
            <person name="Kuo A."/>
            <person name="Riley R."/>
            <person name="Mondo S."/>
            <person name="Labutti K."/>
            <person name="Haridas S."/>
            <person name="Pangalinan J."/>
            <person name="Salamov A.A."/>
            <person name="Simmons B.A."/>
            <person name="Magnuson J.K."/>
            <person name="Chen J."/>
            <person name="Drula E."/>
            <person name="Henrissat B."/>
            <person name="Wiebenga A."/>
            <person name="Lubbers R.J."/>
            <person name="Gomes A.C."/>
            <person name="Makela M.R."/>
            <person name="Stajich J."/>
            <person name="Grigoriev I.V."/>
            <person name="Mortensen U.H."/>
            <person name="De Vries R.P."/>
            <person name="Baker S.E."/>
            <person name="Andersen M.R."/>
        </authorList>
    </citation>
    <scope>NUCLEOTIDE SEQUENCE [LARGE SCALE GENOMIC DNA]</scope>
    <source>
        <strain evidence="1 2">CBS 209.92</strain>
    </source>
</reference>
<accession>A0ABR4FGW2</accession>
<comment type="caution">
    <text evidence="1">The sequence shown here is derived from an EMBL/GenBank/DDBJ whole genome shotgun (WGS) entry which is preliminary data.</text>
</comment>
<gene>
    <name evidence="1" type="ORF">BJX66DRAFT_320620</name>
</gene>
<sequence length="284" mass="32074">MCSLLYLPKEIRLLIIEFSVLIRDPVTIQQAHFRPIISEARRAVLQYAPFEQRVEHYPLLLVNLQLRSETLGLLNGRSQTPFQIDVILRCDQQLVIEGVLLLKSGGPSLRPLAEKLRSQCSSLFRIVAANVYLASKSIAKDTIIDILEALRNEERSQRFITLVRSNASLEQIRQFVARDLSIDTSSKREKYARGSGLADSREIMAIEYLTSRHQYGAALEANFNDACRIAQALTEGQELVLYDESEAEIVKGHLDGLSFLKILDRYVRGNGSTPGGNCRFILRL</sequence>
<proteinExistence type="predicted"/>
<dbReference type="EMBL" id="JBFTWV010000417">
    <property type="protein sequence ID" value="KAL2782481.1"/>
    <property type="molecule type" value="Genomic_DNA"/>
</dbReference>